<dbReference type="AlphaFoldDB" id="W9RFA4"/>
<feature type="compositionally biased region" description="Basic and acidic residues" evidence="1">
    <location>
        <begin position="21"/>
        <end position="37"/>
    </location>
</feature>
<keyword evidence="3" id="KW-1185">Reference proteome</keyword>
<feature type="region of interest" description="Disordered" evidence="1">
    <location>
        <begin position="1"/>
        <end position="41"/>
    </location>
</feature>
<evidence type="ECO:0000313" key="2">
    <source>
        <dbReference type="EMBL" id="EXB74921.1"/>
    </source>
</evidence>
<proteinExistence type="predicted"/>
<reference evidence="3" key="1">
    <citation type="submission" date="2013-01" db="EMBL/GenBank/DDBJ databases">
        <title>Draft Genome Sequence of a Mulberry Tree, Morus notabilis C.K. Schneid.</title>
        <authorList>
            <person name="He N."/>
            <person name="Zhao S."/>
        </authorList>
    </citation>
    <scope>NUCLEOTIDE SEQUENCE</scope>
</reference>
<gene>
    <name evidence="2" type="ORF">L484_018630</name>
</gene>
<dbReference type="EMBL" id="KE344662">
    <property type="protein sequence ID" value="EXB74921.1"/>
    <property type="molecule type" value="Genomic_DNA"/>
</dbReference>
<organism evidence="2 3">
    <name type="scientific">Morus notabilis</name>
    <dbReference type="NCBI Taxonomy" id="981085"/>
    <lineage>
        <taxon>Eukaryota</taxon>
        <taxon>Viridiplantae</taxon>
        <taxon>Streptophyta</taxon>
        <taxon>Embryophyta</taxon>
        <taxon>Tracheophyta</taxon>
        <taxon>Spermatophyta</taxon>
        <taxon>Magnoliopsida</taxon>
        <taxon>eudicotyledons</taxon>
        <taxon>Gunneridae</taxon>
        <taxon>Pentapetalae</taxon>
        <taxon>rosids</taxon>
        <taxon>fabids</taxon>
        <taxon>Rosales</taxon>
        <taxon>Moraceae</taxon>
        <taxon>Moreae</taxon>
        <taxon>Morus</taxon>
    </lineage>
</organism>
<dbReference type="Proteomes" id="UP000030645">
    <property type="component" value="Unassembled WGS sequence"/>
</dbReference>
<evidence type="ECO:0000256" key="1">
    <source>
        <dbReference type="SAM" id="MobiDB-lite"/>
    </source>
</evidence>
<protein>
    <submittedName>
        <fullName evidence="2">Uncharacterized protein</fullName>
    </submittedName>
</protein>
<evidence type="ECO:0000313" key="3">
    <source>
        <dbReference type="Proteomes" id="UP000030645"/>
    </source>
</evidence>
<name>W9RFA4_9ROSA</name>
<sequence>MTNWRRRLSSPRSGCEGLPEQCRHSDRIGSEENRGDESAGGSCDFVVVFQQRKKGQLWRTQKKV</sequence>
<accession>W9RFA4</accession>